<reference evidence="1 2" key="1">
    <citation type="journal article" date="2021" name="Plant Biotechnol. J.">
        <title>Multi-omics assisted identification of the key and species-specific regulatory components of drought-tolerant mechanisms in Gossypium stocksii.</title>
        <authorList>
            <person name="Yu D."/>
            <person name="Ke L."/>
            <person name="Zhang D."/>
            <person name="Wu Y."/>
            <person name="Sun Y."/>
            <person name="Mei J."/>
            <person name="Sun J."/>
            <person name="Sun Y."/>
        </authorList>
    </citation>
    <scope>NUCLEOTIDE SEQUENCE [LARGE SCALE GENOMIC DNA]</scope>
    <source>
        <strain evidence="2">cv. E1</strain>
        <tissue evidence="1">Leaf</tissue>
    </source>
</reference>
<gene>
    <name evidence="1" type="ORF">J1N35_001428</name>
</gene>
<dbReference type="Proteomes" id="UP000828251">
    <property type="component" value="Unassembled WGS sequence"/>
</dbReference>
<evidence type="ECO:0008006" key="3">
    <source>
        <dbReference type="Google" id="ProtNLM"/>
    </source>
</evidence>
<dbReference type="EMBL" id="JAIQCV010000001">
    <property type="protein sequence ID" value="KAH1130050.1"/>
    <property type="molecule type" value="Genomic_DNA"/>
</dbReference>
<keyword evidence="2" id="KW-1185">Reference proteome</keyword>
<proteinExistence type="predicted"/>
<name>A0A9D4AJL6_9ROSI</name>
<dbReference type="AlphaFoldDB" id="A0A9D4AJL6"/>
<evidence type="ECO:0000313" key="1">
    <source>
        <dbReference type="EMBL" id="KAH1130050.1"/>
    </source>
</evidence>
<dbReference type="OrthoDB" id="1298874at2759"/>
<feature type="non-terminal residue" evidence="1">
    <location>
        <position position="92"/>
    </location>
</feature>
<organism evidence="1 2">
    <name type="scientific">Gossypium stocksii</name>
    <dbReference type="NCBI Taxonomy" id="47602"/>
    <lineage>
        <taxon>Eukaryota</taxon>
        <taxon>Viridiplantae</taxon>
        <taxon>Streptophyta</taxon>
        <taxon>Embryophyta</taxon>
        <taxon>Tracheophyta</taxon>
        <taxon>Spermatophyta</taxon>
        <taxon>Magnoliopsida</taxon>
        <taxon>eudicotyledons</taxon>
        <taxon>Gunneridae</taxon>
        <taxon>Pentapetalae</taxon>
        <taxon>rosids</taxon>
        <taxon>malvids</taxon>
        <taxon>Malvales</taxon>
        <taxon>Malvaceae</taxon>
        <taxon>Malvoideae</taxon>
        <taxon>Gossypium</taxon>
    </lineage>
</organism>
<accession>A0A9D4AJL6</accession>
<protein>
    <recommendedName>
        <fullName evidence="3">Retrotransposon gag domain-containing protein</fullName>
    </recommendedName>
</protein>
<evidence type="ECO:0000313" key="2">
    <source>
        <dbReference type="Proteomes" id="UP000828251"/>
    </source>
</evidence>
<sequence>VFQADHYFTFHNIHEQDRLTISSFYLDDAAAKWYDWMYQNKQLSGWTHFTVALTKQFQHRILIHQKDNWQNFNSPPPCSITELDLKLLLIGP</sequence>
<feature type="non-terminal residue" evidence="1">
    <location>
        <position position="1"/>
    </location>
</feature>
<comment type="caution">
    <text evidence="1">The sequence shown here is derived from an EMBL/GenBank/DDBJ whole genome shotgun (WGS) entry which is preliminary data.</text>
</comment>